<dbReference type="SUPFAM" id="SSF51182">
    <property type="entry name" value="RmlC-like cupins"/>
    <property type="match status" value="1"/>
</dbReference>
<evidence type="ECO:0000259" key="1">
    <source>
        <dbReference type="Pfam" id="PF12973"/>
    </source>
</evidence>
<dbReference type="Gene3D" id="2.60.120.10">
    <property type="entry name" value="Jelly Rolls"/>
    <property type="match status" value="1"/>
</dbReference>
<dbReference type="Gene3D" id="1.10.10.1320">
    <property type="entry name" value="Anti-sigma factor, zinc-finger domain"/>
    <property type="match status" value="1"/>
</dbReference>
<evidence type="ECO:0000313" key="2">
    <source>
        <dbReference type="EMBL" id="ABC97386.1"/>
    </source>
</evidence>
<dbReference type="CDD" id="cd20301">
    <property type="entry name" value="cupin_ChrR"/>
    <property type="match status" value="1"/>
</dbReference>
<sequence length="231" mass="24766">MTVPTHHPGDTLLIDYAGGALGEAASLIVATHLALCPCCRLNVAEMEAVGGALLESIEPEEVDPACLETVLAVLARLDDLPPLPRAPRPKLVCQPAEVPLLPEPLRRYVGSDLSRLPWKRLMRGMDCYDIPLGSGSGYDSERRGKARLMRLASGVGPPHHTHRGIELTLVLDGGFTDDLGQFARGDLSVADDSVRHRPVADEEGCLCLAVTDAPLHFTGALGLILNPFVKF</sequence>
<proteinExistence type="predicted"/>
<organism evidence="2">
    <name type="scientific">Azospirillum brasilense</name>
    <dbReference type="NCBI Taxonomy" id="192"/>
    <lineage>
        <taxon>Bacteria</taxon>
        <taxon>Pseudomonadati</taxon>
        <taxon>Pseudomonadota</taxon>
        <taxon>Alphaproteobacteria</taxon>
        <taxon>Rhodospirillales</taxon>
        <taxon>Azospirillaceae</taxon>
        <taxon>Azospirillum</taxon>
    </lineage>
</organism>
<dbReference type="InterPro" id="IPR025979">
    <property type="entry name" value="ChrR-like_cupin_dom"/>
</dbReference>
<reference evidence="2" key="2">
    <citation type="journal article" date="2008" name="Microbiology">
        <title>An extra-cytoplasmic function sigma factor and anti-sigma factor control carotenoid biosynthesis in Azospirillum brasilense.</title>
        <authorList>
            <person name="Thirunavukkarasu N."/>
            <person name="Mishra M.N."/>
            <person name="Spaepen S."/>
            <person name="Vanderleyden J."/>
            <person name="Gross C.A."/>
            <person name="Tripathi A.K."/>
        </authorList>
    </citation>
    <scope>NUCLEOTIDE SEQUENCE</scope>
    <source>
        <strain evidence="2">Sp 7</strain>
    </source>
</reference>
<dbReference type="Pfam" id="PF12973">
    <property type="entry name" value="Cupin_7"/>
    <property type="match status" value="1"/>
</dbReference>
<dbReference type="EMBL" id="DQ324854">
    <property type="protein sequence ID" value="ABC97386.1"/>
    <property type="molecule type" value="Genomic_DNA"/>
</dbReference>
<dbReference type="InterPro" id="IPR041916">
    <property type="entry name" value="Anti_sigma_zinc_sf"/>
</dbReference>
<accession>Q1WF70</accession>
<name>Q1WF70_AZOBR</name>
<dbReference type="NCBIfam" id="TIGR02451">
    <property type="entry name" value="anti_sig_ChrR"/>
    <property type="match status" value="1"/>
</dbReference>
<dbReference type="InterPro" id="IPR012807">
    <property type="entry name" value="Anti-sigma_ChrR"/>
</dbReference>
<dbReference type="AlphaFoldDB" id="Q1WF70"/>
<protein>
    <submittedName>
        <fullName evidence="2">Putative anti-sigma E</fullName>
    </submittedName>
</protein>
<dbReference type="InterPro" id="IPR014710">
    <property type="entry name" value="RmlC-like_jellyroll"/>
</dbReference>
<feature type="domain" description="ChrR-like cupin" evidence="1">
    <location>
        <begin position="138"/>
        <end position="210"/>
    </location>
</feature>
<dbReference type="InterPro" id="IPR011051">
    <property type="entry name" value="RmlC_Cupin_sf"/>
</dbReference>
<reference evidence="2" key="1">
    <citation type="submission" date="2005-12" db="EMBL/GenBank/DDBJ databases">
        <authorList>
            <person name="Nagarajan T."/>
            <person name="Tripathi A.K."/>
            <person name="Vanderleyden J."/>
        </authorList>
    </citation>
    <scope>NUCLEOTIDE SEQUENCE</scope>
    <source>
        <strain evidence="2">Sp 7</strain>
    </source>
</reference>